<feature type="transmembrane region" description="Helical" evidence="1">
    <location>
        <begin position="44"/>
        <end position="64"/>
    </location>
</feature>
<sequence length="257" mass="29096">MTSIHTGQTESMQILNRDVIKYIAMFTMLLNHIANIFLEPGTLIFTILIDIGYFTAPVMCYFLVEGYHYTRSKKKYAGRLALFALISEIPFCLAFSEVYTGARIISFCGFNMIFTLFLCFCILLVMDYVENSFLKILFIAGLFIVSLFFDWALVAPLFTVLFAKAGGNKTNIRNAYLLGAALFALMNFNPGGGAAGTLFSLIYALMSAVGILAAGVVIVWLYNGKRMERGKTFSKWFFYWFYPVHLLILGIIRIYIR</sequence>
<feature type="transmembrane region" description="Helical" evidence="1">
    <location>
        <begin position="201"/>
        <end position="222"/>
    </location>
</feature>
<organism evidence="2 3">
    <name type="scientific">Candidatus Mediterraneibacter faecipullorum</name>
    <dbReference type="NCBI Taxonomy" id="2838670"/>
    <lineage>
        <taxon>Bacteria</taxon>
        <taxon>Bacillati</taxon>
        <taxon>Bacillota</taxon>
        <taxon>Clostridia</taxon>
        <taxon>Lachnospirales</taxon>
        <taxon>Lachnospiraceae</taxon>
        <taxon>Mediterraneibacter</taxon>
    </lineage>
</organism>
<keyword evidence="1" id="KW-0812">Transmembrane</keyword>
<feature type="transmembrane region" description="Helical" evidence="1">
    <location>
        <begin position="237"/>
        <end position="256"/>
    </location>
</feature>
<keyword evidence="1" id="KW-1133">Transmembrane helix</keyword>
<feature type="transmembrane region" description="Helical" evidence="1">
    <location>
        <begin position="20"/>
        <end position="38"/>
    </location>
</feature>
<evidence type="ECO:0000256" key="1">
    <source>
        <dbReference type="SAM" id="Phobius"/>
    </source>
</evidence>
<dbReference type="EMBL" id="DWWO01000115">
    <property type="protein sequence ID" value="HJC34843.1"/>
    <property type="molecule type" value="Genomic_DNA"/>
</dbReference>
<reference evidence="2" key="1">
    <citation type="journal article" date="2021" name="PeerJ">
        <title>Extensive microbial diversity within the chicken gut microbiome revealed by metagenomics and culture.</title>
        <authorList>
            <person name="Gilroy R."/>
            <person name="Ravi A."/>
            <person name="Getino M."/>
            <person name="Pursley I."/>
            <person name="Horton D.L."/>
            <person name="Alikhan N.F."/>
            <person name="Baker D."/>
            <person name="Gharbi K."/>
            <person name="Hall N."/>
            <person name="Watson M."/>
            <person name="Adriaenssens E.M."/>
            <person name="Foster-Nyarko E."/>
            <person name="Jarju S."/>
            <person name="Secka A."/>
            <person name="Antonio M."/>
            <person name="Oren A."/>
            <person name="Chaudhuri R.R."/>
            <person name="La Ragione R."/>
            <person name="Hildebrand F."/>
            <person name="Pallen M.J."/>
        </authorList>
    </citation>
    <scope>NUCLEOTIDE SEQUENCE</scope>
    <source>
        <strain evidence="2">ChiW19-954</strain>
    </source>
</reference>
<reference evidence="2" key="2">
    <citation type="submission" date="2021-04" db="EMBL/GenBank/DDBJ databases">
        <authorList>
            <person name="Gilroy R."/>
        </authorList>
    </citation>
    <scope>NUCLEOTIDE SEQUENCE</scope>
    <source>
        <strain evidence="2">ChiW19-954</strain>
    </source>
</reference>
<accession>A0A9D2ST82</accession>
<dbReference type="Pfam" id="PF05857">
    <property type="entry name" value="TraX"/>
    <property type="match status" value="1"/>
</dbReference>
<dbReference type="InterPro" id="IPR008875">
    <property type="entry name" value="TraX"/>
</dbReference>
<protein>
    <submittedName>
        <fullName evidence="2">Conjugal transfer protein TraX</fullName>
    </submittedName>
</protein>
<comment type="caution">
    <text evidence="2">The sequence shown here is derived from an EMBL/GenBank/DDBJ whole genome shotgun (WGS) entry which is preliminary data.</text>
</comment>
<keyword evidence="1" id="KW-0472">Membrane</keyword>
<evidence type="ECO:0000313" key="3">
    <source>
        <dbReference type="Proteomes" id="UP000823890"/>
    </source>
</evidence>
<feature type="transmembrane region" description="Helical" evidence="1">
    <location>
        <begin position="175"/>
        <end position="194"/>
    </location>
</feature>
<proteinExistence type="predicted"/>
<dbReference type="Proteomes" id="UP000823890">
    <property type="component" value="Unassembled WGS sequence"/>
</dbReference>
<dbReference type="AlphaFoldDB" id="A0A9D2ST82"/>
<gene>
    <name evidence="2" type="ORF">H9758_09685</name>
</gene>
<name>A0A9D2ST82_9FIRM</name>
<feature type="transmembrane region" description="Helical" evidence="1">
    <location>
        <begin position="102"/>
        <end position="125"/>
    </location>
</feature>
<feature type="transmembrane region" description="Helical" evidence="1">
    <location>
        <begin position="137"/>
        <end position="163"/>
    </location>
</feature>
<evidence type="ECO:0000313" key="2">
    <source>
        <dbReference type="EMBL" id="HJC34843.1"/>
    </source>
</evidence>